<dbReference type="InterPro" id="IPR017441">
    <property type="entry name" value="Protein_kinase_ATP_BS"/>
</dbReference>
<keyword evidence="9" id="KW-1185">Reference proteome</keyword>
<comment type="caution">
    <text evidence="8">The sequence shown here is derived from an EMBL/GenBank/DDBJ whole genome shotgun (WGS) entry which is preliminary data.</text>
</comment>
<keyword evidence="2 5" id="KW-0547">Nucleotide-binding</keyword>
<dbReference type="InterPro" id="IPR008271">
    <property type="entry name" value="Ser/Thr_kinase_AS"/>
</dbReference>
<evidence type="ECO:0000256" key="3">
    <source>
        <dbReference type="ARBA" id="ARBA00022840"/>
    </source>
</evidence>
<dbReference type="FunFam" id="1.10.510.10:FF:000596">
    <property type="entry name" value="CK1 family protein kinase"/>
    <property type="match status" value="1"/>
</dbReference>
<dbReference type="InterPro" id="IPR000719">
    <property type="entry name" value="Prot_kinase_dom"/>
</dbReference>
<dbReference type="InterPro" id="IPR050235">
    <property type="entry name" value="CK1_Ser-Thr_kinase"/>
</dbReference>
<keyword evidence="3 5" id="KW-0067">ATP-binding</keyword>
<evidence type="ECO:0000256" key="1">
    <source>
        <dbReference type="ARBA" id="ARBA00012513"/>
    </source>
</evidence>
<accession>A0A1R2AXM0</accession>
<organism evidence="8 9">
    <name type="scientific">Stentor coeruleus</name>
    <dbReference type="NCBI Taxonomy" id="5963"/>
    <lineage>
        <taxon>Eukaryota</taxon>
        <taxon>Sar</taxon>
        <taxon>Alveolata</taxon>
        <taxon>Ciliophora</taxon>
        <taxon>Postciliodesmatophora</taxon>
        <taxon>Heterotrichea</taxon>
        <taxon>Heterotrichida</taxon>
        <taxon>Stentoridae</taxon>
        <taxon>Stentor</taxon>
    </lineage>
</organism>
<keyword evidence="6" id="KW-0418">Kinase</keyword>
<reference evidence="8 9" key="1">
    <citation type="submission" date="2016-11" db="EMBL/GenBank/DDBJ databases">
        <title>The macronuclear genome of Stentor coeruleus: a giant cell with tiny introns.</title>
        <authorList>
            <person name="Slabodnick M."/>
            <person name="Ruby J.G."/>
            <person name="Reiff S.B."/>
            <person name="Swart E.C."/>
            <person name="Gosai S."/>
            <person name="Prabakaran S."/>
            <person name="Witkowska E."/>
            <person name="Larue G.E."/>
            <person name="Fisher S."/>
            <person name="Freeman R.M."/>
            <person name="Gunawardena J."/>
            <person name="Chu W."/>
            <person name="Stover N.A."/>
            <person name="Gregory B.D."/>
            <person name="Nowacki M."/>
            <person name="Derisi J."/>
            <person name="Roy S.W."/>
            <person name="Marshall W.F."/>
            <person name="Sood P."/>
        </authorList>
    </citation>
    <scope>NUCLEOTIDE SEQUENCE [LARGE SCALE GENOMIC DNA]</scope>
    <source>
        <strain evidence="8">WM001</strain>
    </source>
</reference>
<evidence type="ECO:0000259" key="7">
    <source>
        <dbReference type="PROSITE" id="PS50011"/>
    </source>
</evidence>
<keyword evidence="6" id="KW-0808">Transferase</keyword>
<dbReference type="SUPFAM" id="SSF56112">
    <property type="entry name" value="Protein kinase-like (PK-like)"/>
    <property type="match status" value="1"/>
</dbReference>
<dbReference type="PROSITE" id="PS00107">
    <property type="entry name" value="PROTEIN_KINASE_ATP"/>
    <property type="match status" value="1"/>
</dbReference>
<dbReference type="Gene3D" id="1.10.510.10">
    <property type="entry name" value="Transferase(Phosphotransferase) domain 1"/>
    <property type="match status" value="1"/>
</dbReference>
<dbReference type="PROSITE" id="PS00108">
    <property type="entry name" value="PROTEIN_KINASE_ST"/>
    <property type="match status" value="1"/>
</dbReference>
<dbReference type="GO" id="GO:0005524">
    <property type="term" value="F:ATP binding"/>
    <property type="evidence" value="ECO:0007669"/>
    <property type="project" value="UniProtKB-UniRule"/>
</dbReference>
<dbReference type="GO" id="GO:0004674">
    <property type="term" value="F:protein serine/threonine kinase activity"/>
    <property type="evidence" value="ECO:0007669"/>
    <property type="project" value="UniProtKB-KW"/>
</dbReference>
<dbReference type="Pfam" id="PF00069">
    <property type="entry name" value="Pkinase"/>
    <property type="match status" value="1"/>
</dbReference>
<evidence type="ECO:0000256" key="6">
    <source>
        <dbReference type="RuleBase" id="RU000304"/>
    </source>
</evidence>
<sequence>MNSPKLNLGGLYQIKQKIGGGSFGQIYIGTAISTSEEVAIKLEKANTQHPQLLYESRIYRILQGGIGIPNVLWYGSEDEYNIMVLDLLGPSLEDLFNYCKRKFSLKTVLMITDQLLSRVEYIHSRHLLHRDIKPDNFLLGKSKKANLIYAIDFGLAKKFEDPKTLQHIPYRDGKNLTGTARYASLNTHLGIEQARRDDLEAVGYLAIYFFKGSLPWQGLRACNKKDKYQKIMERKLLVSVETLCRGMPSEFEMFMNYSRSLRFDDKPDYEYVKNLFKDLMIKESLQFDYVYDWVLINASRSQKSRIQVKDEENT</sequence>
<name>A0A1R2AXM0_9CILI</name>
<dbReference type="InterPro" id="IPR011009">
    <property type="entry name" value="Kinase-like_dom_sf"/>
</dbReference>
<gene>
    <name evidence="8" type="ORF">SteCoe_33051</name>
</gene>
<dbReference type="PANTHER" id="PTHR11909">
    <property type="entry name" value="CASEIN KINASE-RELATED"/>
    <property type="match status" value="1"/>
</dbReference>
<dbReference type="AlphaFoldDB" id="A0A1R2AXM0"/>
<evidence type="ECO:0000313" key="8">
    <source>
        <dbReference type="EMBL" id="OMJ69264.1"/>
    </source>
</evidence>
<dbReference type="EMBL" id="MPUH01001219">
    <property type="protein sequence ID" value="OMJ69264.1"/>
    <property type="molecule type" value="Genomic_DNA"/>
</dbReference>
<dbReference type="SMART" id="SM00220">
    <property type="entry name" value="S_TKc"/>
    <property type="match status" value="1"/>
</dbReference>
<evidence type="ECO:0000256" key="5">
    <source>
        <dbReference type="PROSITE-ProRule" id="PRU10141"/>
    </source>
</evidence>
<feature type="binding site" evidence="5">
    <location>
        <position position="41"/>
    </location>
    <ligand>
        <name>ATP</name>
        <dbReference type="ChEBI" id="CHEBI:30616"/>
    </ligand>
</feature>
<keyword evidence="6" id="KW-0723">Serine/threonine-protein kinase</keyword>
<proteinExistence type="inferred from homology"/>
<evidence type="ECO:0000313" key="9">
    <source>
        <dbReference type="Proteomes" id="UP000187209"/>
    </source>
</evidence>
<feature type="domain" description="Protein kinase" evidence="7">
    <location>
        <begin position="12"/>
        <end position="281"/>
    </location>
</feature>
<dbReference type="EC" id="2.7.11.1" evidence="1"/>
<dbReference type="Proteomes" id="UP000187209">
    <property type="component" value="Unassembled WGS sequence"/>
</dbReference>
<evidence type="ECO:0000256" key="2">
    <source>
        <dbReference type="ARBA" id="ARBA00022741"/>
    </source>
</evidence>
<dbReference type="OrthoDB" id="406563at2759"/>
<comment type="similarity">
    <text evidence="6">Belongs to the protein kinase superfamily.</text>
</comment>
<protein>
    <recommendedName>
        <fullName evidence="4">Casein kinase I</fullName>
        <ecNumber evidence="1">2.7.11.1</ecNumber>
    </recommendedName>
</protein>
<dbReference type="PROSITE" id="PS50011">
    <property type="entry name" value="PROTEIN_KINASE_DOM"/>
    <property type="match status" value="1"/>
</dbReference>
<evidence type="ECO:0000256" key="4">
    <source>
        <dbReference type="ARBA" id="ARBA00023860"/>
    </source>
</evidence>